<keyword evidence="5" id="KW-0408">Iron</keyword>
<keyword evidence="2" id="KW-0479">Metal-binding</keyword>
<comment type="cofactor">
    <cofactor evidence="1">
        <name>L-ascorbate</name>
        <dbReference type="ChEBI" id="CHEBI:38290"/>
    </cofactor>
</comment>
<organism evidence="9">
    <name type="scientific">Attheya septentrionalis</name>
    <dbReference type="NCBI Taxonomy" id="420275"/>
    <lineage>
        <taxon>Eukaryota</taxon>
        <taxon>Sar</taxon>
        <taxon>Stramenopiles</taxon>
        <taxon>Ochrophyta</taxon>
        <taxon>Bacillariophyta</taxon>
        <taxon>Coscinodiscophyceae</taxon>
        <taxon>Chaetocerotophycidae</taxon>
        <taxon>Chaetocerotales</taxon>
        <taxon>Attheyaceae</taxon>
        <taxon>Attheya</taxon>
    </lineage>
</organism>
<gene>
    <name evidence="9" type="ORF">ASEP1449_LOCUS5960</name>
</gene>
<dbReference type="PANTHER" id="PTHR10869:SF226">
    <property type="entry name" value="PROLYL 4-HYDROXYLASE ALPHA SUBUNIT DOMAIN-CONTAINING PROTEIN"/>
    <property type="match status" value="1"/>
</dbReference>
<feature type="region of interest" description="Disordered" evidence="6">
    <location>
        <begin position="485"/>
        <end position="508"/>
    </location>
</feature>
<dbReference type="AlphaFoldDB" id="A0A7S2UB11"/>
<dbReference type="Gene3D" id="2.60.120.620">
    <property type="entry name" value="q2cbj1_9rhob like domain"/>
    <property type="match status" value="1"/>
</dbReference>
<dbReference type="SMART" id="SM00702">
    <property type="entry name" value="P4Hc"/>
    <property type="match status" value="1"/>
</dbReference>
<dbReference type="InterPro" id="IPR006620">
    <property type="entry name" value="Pro_4_hyd_alph"/>
</dbReference>
<name>A0A7S2UB11_9STRA</name>
<reference evidence="9" key="1">
    <citation type="submission" date="2021-01" db="EMBL/GenBank/DDBJ databases">
        <authorList>
            <person name="Corre E."/>
            <person name="Pelletier E."/>
            <person name="Niang G."/>
            <person name="Scheremetjew M."/>
            <person name="Finn R."/>
            <person name="Kale V."/>
            <person name="Holt S."/>
            <person name="Cochrane G."/>
            <person name="Meng A."/>
            <person name="Brown T."/>
            <person name="Cohen L."/>
        </authorList>
    </citation>
    <scope>NUCLEOTIDE SEQUENCE</scope>
    <source>
        <strain evidence="9">CCMP2084</strain>
    </source>
</reference>
<dbReference type="GO" id="GO:0005506">
    <property type="term" value="F:iron ion binding"/>
    <property type="evidence" value="ECO:0007669"/>
    <property type="project" value="InterPro"/>
</dbReference>
<dbReference type="EMBL" id="HBHQ01008851">
    <property type="protein sequence ID" value="CAD9814135.1"/>
    <property type="molecule type" value="Transcribed_RNA"/>
</dbReference>
<dbReference type="InterPro" id="IPR045054">
    <property type="entry name" value="P4HA-like"/>
</dbReference>
<sequence length="508" mass="55252">MSCRLGRMWVALALLFVAVEGSKNLETMEYDVYPRRHSEEAAVIEWGHSAVISAIDACVASFGPQTSRGAFFEVEAAPILASPIDGNIFGKPEGDNAEVKTYVKDMELKPLDNAEEIHGNMVVMSNAGGLSGVLLAAIAKKSGAGALMVVNVDPNHPDLIERIEPVTEDEEEFAKEIDFPVVMVSYSSAGTLTSGGDESSHGMPDRVRLYAGGDRPFFEDVVSQNPTVYLIHNLLSSEECDALVAAAEGKFDLIDSNNLLEDVATPGQKKQVERAHLWKGKLASHSGQEVEERIEQVTAFPKEHFSDFVIYKYSGEGSYLGPHFDEHPSLGGPMATLQIFLNDVEDGGEVVFPSSDEDDQLPVKIAPLKGLAIVHHNTDENYLLDPATIHADLPLKVKGGFKYVAKKYVYTLPVQPSRRIMMPLVAGVCGGKLPQAIILLHNLLLEKFGAEKGTLYFDKLCLFLPALVLMGLGSLLATFVQGKNTKVEEKKGKAKKTGTKKKQKPKSS</sequence>
<evidence type="ECO:0000256" key="2">
    <source>
        <dbReference type="ARBA" id="ARBA00022723"/>
    </source>
</evidence>
<dbReference type="GO" id="GO:0004656">
    <property type="term" value="F:procollagen-proline 4-dioxygenase activity"/>
    <property type="evidence" value="ECO:0007669"/>
    <property type="project" value="TreeGrafter"/>
</dbReference>
<dbReference type="PANTHER" id="PTHR10869">
    <property type="entry name" value="PROLYL 4-HYDROXYLASE ALPHA SUBUNIT"/>
    <property type="match status" value="1"/>
</dbReference>
<evidence type="ECO:0000313" key="9">
    <source>
        <dbReference type="EMBL" id="CAD9814135.1"/>
    </source>
</evidence>
<protein>
    <recommendedName>
        <fullName evidence="8">Fe2OG dioxygenase domain-containing protein</fullName>
    </recommendedName>
</protein>
<keyword evidence="3" id="KW-0223">Dioxygenase</keyword>
<dbReference type="PROSITE" id="PS51471">
    <property type="entry name" value="FE2OG_OXY"/>
    <property type="match status" value="1"/>
</dbReference>
<proteinExistence type="predicted"/>
<feature type="signal peptide" evidence="7">
    <location>
        <begin position="1"/>
        <end position="21"/>
    </location>
</feature>
<evidence type="ECO:0000256" key="4">
    <source>
        <dbReference type="ARBA" id="ARBA00023002"/>
    </source>
</evidence>
<feature type="domain" description="Fe2OG dioxygenase" evidence="8">
    <location>
        <begin position="303"/>
        <end position="416"/>
    </location>
</feature>
<keyword evidence="7" id="KW-0732">Signal</keyword>
<dbReference type="GO" id="GO:0005783">
    <property type="term" value="C:endoplasmic reticulum"/>
    <property type="evidence" value="ECO:0007669"/>
    <property type="project" value="TreeGrafter"/>
</dbReference>
<evidence type="ECO:0000256" key="1">
    <source>
        <dbReference type="ARBA" id="ARBA00001961"/>
    </source>
</evidence>
<evidence type="ECO:0000256" key="5">
    <source>
        <dbReference type="ARBA" id="ARBA00023004"/>
    </source>
</evidence>
<feature type="compositionally biased region" description="Basic residues" evidence="6">
    <location>
        <begin position="492"/>
        <end position="508"/>
    </location>
</feature>
<keyword evidence="4" id="KW-0560">Oxidoreductase</keyword>
<evidence type="ECO:0000259" key="8">
    <source>
        <dbReference type="PROSITE" id="PS51471"/>
    </source>
</evidence>
<accession>A0A7S2UB11</accession>
<evidence type="ECO:0000256" key="6">
    <source>
        <dbReference type="SAM" id="MobiDB-lite"/>
    </source>
</evidence>
<evidence type="ECO:0000256" key="7">
    <source>
        <dbReference type="SAM" id="SignalP"/>
    </source>
</evidence>
<dbReference type="InterPro" id="IPR005123">
    <property type="entry name" value="Oxoglu/Fe-dep_dioxygenase_dom"/>
</dbReference>
<dbReference type="GO" id="GO:0031418">
    <property type="term" value="F:L-ascorbic acid binding"/>
    <property type="evidence" value="ECO:0007669"/>
    <property type="project" value="InterPro"/>
</dbReference>
<feature type="chain" id="PRO_5031377124" description="Fe2OG dioxygenase domain-containing protein" evidence="7">
    <location>
        <begin position="22"/>
        <end position="508"/>
    </location>
</feature>
<evidence type="ECO:0000256" key="3">
    <source>
        <dbReference type="ARBA" id="ARBA00022964"/>
    </source>
</evidence>